<gene>
    <name evidence="1" type="ORF">WCH_CE13980</name>
</gene>
<protein>
    <submittedName>
        <fullName evidence="1">Uncharacterized protein</fullName>
    </submittedName>
</protein>
<sequence length="40" mass="4203">MADMGKLRLGWPRGNWGAIGTAEGQGLSHQPLEAAAGLFH</sequence>
<evidence type="ECO:0000313" key="1">
    <source>
        <dbReference type="EMBL" id="CCB90441.1"/>
    </source>
</evidence>
<organism evidence="1">
    <name type="scientific">Waddlia chondrophila 2032/99</name>
    <dbReference type="NCBI Taxonomy" id="765953"/>
    <lineage>
        <taxon>Bacteria</taxon>
        <taxon>Pseudomonadati</taxon>
        <taxon>Chlamydiota</taxon>
        <taxon>Chlamydiia</taxon>
        <taxon>Parachlamydiales</taxon>
        <taxon>Waddliaceae</taxon>
        <taxon>Waddlia</taxon>
    </lineage>
</organism>
<accession>F8LAD2</accession>
<dbReference type="AlphaFoldDB" id="F8LAD2"/>
<name>F8LAD2_9BACT</name>
<reference evidence="1" key="1">
    <citation type="submission" date="2011-05" db="EMBL/GenBank/DDBJ databases">
        <title>Unity in variety -- the pan-genome of the Chlamydiae.</title>
        <authorList>
            <person name="Collingro A."/>
            <person name="Tischler P."/>
            <person name="Weinmaier T."/>
            <person name="Penz T."/>
            <person name="Heinz E."/>
            <person name="Brunham R.C."/>
            <person name="Read T.D."/>
            <person name="Bavoil P.M."/>
            <person name="Sachse K."/>
            <person name="Kahane S."/>
            <person name="Friedman M.G."/>
            <person name="Rattei T."/>
            <person name="Myers G.S.A."/>
            <person name="Horn M."/>
        </authorList>
    </citation>
    <scope>NUCLEOTIDE SEQUENCE</scope>
    <source>
        <strain evidence="1">2032/99</strain>
    </source>
</reference>
<dbReference type="EMBL" id="FR872614">
    <property type="protein sequence ID" value="CCB90441.1"/>
    <property type="molecule type" value="Genomic_DNA"/>
</dbReference>
<proteinExistence type="predicted"/>